<feature type="transmembrane region" description="Helical" evidence="2">
    <location>
        <begin position="188"/>
        <end position="209"/>
    </location>
</feature>
<comment type="caution">
    <text evidence="3">The sequence shown here is derived from an EMBL/GenBank/DDBJ whole genome shotgun (WGS) entry which is preliminary data.</text>
</comment>
<dbReference type="Proteomes" id="UP001165135">
    <property type="component" value="Unassembled WGS sequence"/>
</dbReference>
<name>A0A9W6RQ04_9ACTN</name>
<organism evidence="3 4">
    <name type="scientific">Actinoallomurus iriomotensis</name>
    <dbReference type="NCBI Taxonomy" id="478107"/>
    <lineage>
        <taxon>Bacteria</taxon>
        <taxon>Bacillati</taxon>
        <taxon>Actinomycetota</taxon>
        <taxon>Actinomycetes</taxon>
        <taxon>Streptosporangiales</taxon>
        <taxon>Thermomonosporaceae</taxon>
        <taxon>Actinoallomurus</taxon>
    </lineage>
</organism>
<dbReference type="EMBL" id="BSTJ01000012">
    <property type="protein sequence ID" value="GLY79668.1"/>
    <property type="molecule type" value="Genomic_DNA"/>
</dbReference>
<evidence type="ECO:0000313" key="4">
    <source>
        <dbReference type="Proteomes" id="UP001165135"/>
    </source>
</evidence>
<feature type="transmembrane region" description="Helical" evidence="2">
    <location>
        <begin position="251"/>
        <end position="271"/>
    </location>
</feature>
<feature type="transmembrane region" description="Helical" evidence="2">
    <location>
        <begin position="131"/>
        <end position="149"/>
    </location>
</feature>
<evidence type="ECO:0008006" key="5">
    <source>
        <dbReference type="Google" id="ProtNLM"/>
    </source>
</evidence>
<accession>A0A9W6RQ04</accession>
<keyword evidence="2" id="KW-0812">Transmembrane</keyword>
<dbReference type="RefSeq" id="WP_285631494.1">
    <property type="nucleotide sequence ID" value="NZ_BSTJ01000012.1"/>
</dbReference>
<feature type="transmembrane region" description="Helical" evidence="2">
    <location>
        <begin position="155"/>
        <end position="181"/>
    </location>
</feature>
<feature type="transmembrane region" description="Helical" evidence="2">
    <location>
        <begin position="48"/>
        <end position="68"/>
    </location>
</feature>
<protein>
    <recommendedName>
        <fullName evidence="5">Zinc transporter ZupT</fullName>
    </recommendedName>
</protein>
<gene>
    <name evidence="3" type="ORF">Airi01_079350</name>
</gene>
<feature type="transmembrane region" description="Helical" evidence="2">
    <location>
        <begin position="21"/>
        <end position="41"/>
    </location>
</feature>
<keyword evidence="2" id="KW-0472">Membrane</keyword>
<feature type="transmembrane region" description="Helical" evidence="2">
    <location>
        <begin position="215"/>
        <end position="239"/>
    </location>
</feature>
<keyword evidence="2" id="KW-1133">Transmembrane helix</keyword>
<proteinExistence type="predicted"/>
<reference evidence="3" key="1">
    <citation type="submission" date="2023-03" db="EMBL/GenBank/DDBJ databases">
        <title>Actinoallomurus iriomotensis NBRC 103681.</title>
        <authorList>
            <person name="Ichikawa N."/>
            <person name="Sato H."/>
            <person name="Tonouchi N."/>
        </authorList>
    </citation>
    <scope>NUCLEOTIDE SEQUENCE</scope>
    <source>
        <strain evidence="3">NBRC 103681</strain>
    </source>
</reference>
<feature type="region of interest" description="Disordered" evidence="1">
    <location>
        <begin position="273"/>
        <end position="362"/>
    </location>
</feature>
<feature type="compositionally biased region" description="Basic and acidic residues" evidence="1">
    <location>
        <begin position="340"/>
        <end position="354"/>
    </location>
</feature>
<evidence type="ECO:0000313" key="3">
    <source>
        <dbReference type="EMBL" id="GLY79668.1"/>
    </source>
</evidence>
<evidence type="ECO:0000256" key="2">
    <source>
        <dbReference type="SAM" id="Phobius"/>
    </source>
</evidence>
<sequence>MYLPQGIEAINVVEHGRGPGFGAWIAVGLVSVSSLAGAWLARRNSTRVVVWLAIASATMLVIAMTDLLPDAWREASETGVPWWAIGIAAAVGFAVITYFTRKGCGCEADSDKAAGRHAPGRHRRLKQAVDTALFSGMGTAAALTTHRAIEGATLALTASVVVVIALMVHSASEGLALAALLDMAKQRLAPWLVVACAAPAVGVIAATIHPLPGKVVPLLLSMISGVLTRTAIVGLKLAASRQASGRLSRRQVTIAGLGALTIGALIVAAHTSEDAHPARTRTRPVRLAPSPAQSPSRTPPPGAPKRGRPEDLPRPRSLIPGQTWYPAEPARRGPRNGTRPADRTATEPARERGTSAHGATTT</sequence>
<feature type="transmembrane region" description="Helical" evidence="2">
    <location>
        <begin position="80"/>
        <end position="99"/>
    </location>
</feature>
<dbReference type="AlphaFoldDB" id="A0A9W6RQ04"/>
<evidence type="ECO:0000256" key="1">
    <source>
        <dbReference type="SAM" id="MobiDB-lite"/>
    </source>
</evidence>